<comment type="caution">
    <text evidence="3">The sequence shown here is derived from an EMBL/GenBank/DDBJ whole genome shotgun (WGS) entry which is preliminary data.</text>
</comment>
<dbReference type="Proteomes" id="UP000240509">
    <property type="component" value="Unassembled WGS sequence"/>
</dbReference>
<dbReference type="RefSeq" id="WP_107585502.1">
    <property type="nucleotide sequence ID" value="NZ_PZJJ01000021.1"/>
</dbReference>
<sequence length="308" mass="33731">MTFSNAGFIKKWSMLFRSAAVVSSSAAAILSSMLPLLFYTELNPGYLALLFLLLIAAAFAVHGVLTHAFNDYTDYKSGTDQWSPALLSGGSRVLQTGVMKPEGLKKIGVRLTFVLLALAAVSIIAGRIETAVLLTVGVWGAYSYSMPPLRLSYRPFFGEWASLFPSILLLGTAAPWIALGTIPVWTWQNALINALFCLAWVMIHHIPDIKADKRAEPVKKTTVVWAVQKFGYYASSFPASGYLLLTIIPILWMVQDRPAAAFGALSAVTVSLFLIHKIDPENVREVTDCEKKLLLLAVFTAVWLGIFV</sequence>
<evidence type="ECO:0000313" key="4">
    <source>
        <dbReference type="Proteomes" id="UP000240509"/>
    </source>
</evidence>
<keyword evidence="1 3" id="KW-0808">Transferase</keyword>
<dbReference type="OrthoDB" id="2380496at2"/>
<dbReference type="PANTHER" id="PTHR13929">
    <property type="entry name" value="1,4-DIHYDROXY-2-NAPHTHOATE OCTAPRENYLTRANSFERASE"/>
    <property type="match status" value="1"/>
</dbReference>
<dbReference type="InterPro" id="IPR026046">
    <property type="entry name" value="UBIAD1"/>
</dbReference>
<feature type="transmembrane region" description="Helical" evidence="2">
    <location>
        <begin position="45"/>
        <end position="65"/>
    </location>
</feature>
<proteinExistence type="predicted"/>
<dbReference type="PANTHER" id="PTHR13929:SF0">
    <property type="entry name" value="UBIA PRENYLTRANSFERASE DOMAIN-CONTAINING PROTEIN 1"/>
    <property type="match status" value="1"/>
</dbReference>
<dbReference type="CDD" id="cd13962">
    <property type="entry name" value="PT_UbiA_UBIAD1"/>
    <property type="match status" value="1"/>
</dbReference>
<feature type="transmembrane region" description="Helical" evidence="2">
    <location>
        <begin position="20"/>
        <end position="39"/>
    </location>
</feature>
<feature type="transmembrane region" description="Helical" evidence="2">
    <location>
        <begin position="163"/>
        <end position="185"/>
    </location>
</feature>
<feature type="transmembrane region" description="Helical" evidence="2">
    <location>
        <begin position="230"/>
        <end position="252"/>
    </location>
</feature>
<feature type="transmembrane region" description="Helical" evidence="2">
    <location>
        <begin position="191"/>
        <end position="209"/>
    </location>
</feature>
<keyword evidence="2" id="KW-1133">Transmembrane helix</keyword>
<feature type="transmembrane region" description="Helical" evidence="2">
    <location>
        <begin position="258"/>
        <end position="275"/>
    </location>
</feature>
<reference evidence="3 4" key="1">
    <citation type="submission" date="2018-03" db="EMBL/GenBank/DDBJ databases">
        <title>Alkalicoccus saliphilus sp. nov., isolated from a mineral pool.</title>
        <authorList>
            <person name="Zhao B."/>
        </authorList>
    </citation>
    <scope>NUCLEOTIDE SEQUENCE [LARGE SCALE GENOMIC DNA]</scope>
    <source>
        <strain evidence="3 4">6AG</strain>
    </source>
</reference>
<accession>A0A2T4U4E7</accession>
<dbReference type="GO" id="GO:0004659">
    <property type="term" value="F:prenyltransferase activity"/>
    <property type="evidence" value="ECO:0007669"/>
    <property type="project" value="InterPro"/>
</dbReference>
<gene>
    <name evidence="3" type="ORF">C6Y45_12165</name>
</gene>
<keyword evidence="2" id="KW-0472">Membrane</keyword>
<evidence type="ECO:0000313" key="3">
    <source>
        <dbReference type="EMBL" id="PTL38273.1"/>
    </source>
</evidence>
<evidence type="ECO:0000256" key="2">
    <source>
        <dbReference type="SAM" id="Phobius"/>
    </source>
</evidence>
<dbReference type="GO" id="GO:0042371">
    <property type="term" value="P:vitamin K biosynthetic process"/>
    <property type="evidence" value="ECO:0007669"/>
    <property type="project" value="TreeGrafter"/>
</dbReference>
<dbReference type="EMBL" id="PZJJ01000021">
    <property type="protein sequence ID" value="PTL38273.1"/>
    <property type="molecule type" value="Genomic_DNA"/>
</dbReference>
<protein>
    <submittedName>
        <fullName evidence="3">Prenyltransferase</fullName>
    </submittedName>
</protein>
<dbReference type="GO" id="GO:0009234">
    <property type="term" value="P:menaquinone biosynthetic process"/>
    <property type="evidence" value="ECO:0007669"/>
    <property type="project" value="TreeGrafter"/>
</dbReference>
<dbReference type="AlphaFoldDB" id="A0A2T4U4E7"/>
<dbReference type="GO" id="GO:0016020">
    <property type="term" value="C:membrane"/>
    <property type="evidence" value="ECO:0007669"/>
    <property type="project" value="UniProtKB-SubCell"/>
</dbReference>
<evidence type="ECO:0000256" key="1">
    <source>
        <dbReference type="ARBA" id="ARBA00022679"/>
    </source>
</evidence>
<keyword evidence="4" id="KW-1185">Reference proteome</keyword>
<keyword evidence="2" id="KW-0812">Transmembrane</keyword>
<feature type="transmembrane region" description="Helical" evidence="2">
    <location>
        <begin position="107"/>
        <end position="125"/>
    </location>
</feature>
<organism evidence="3 4">
    <name type="scientific">Alkalicoccus saliphilus</name>
    <dbReference type="NCBI Taxonomy" id="200989"/>
    <lineage>
        <taxon>Bacteria</taxon>
        <taxon>Bacillati</taxon>
        <taxon>Bacillota</taxon>
        <taxon>Bacilli</taxon>
        <taxon>Bacillales</taxon>
        <taxon>Bacillaceae</taxon>
        <taxon>Alkalicoccus</taxon>
    </lineage>
</organism>
<name>A0A2T4U4E7_9BACI</name>
<feature type="transmembrane region" description="Helical" evidence="2">
    <location>
        <begin position="131"/>
        <end position="151"/>
    </location>
</feature>